<name>A0AAV7XM03_9NEOP</name>
<comment type="caution">
    <text evidence="5">The sequence shown here is derived from an EMBL/GenBank/DDBJ whole genome shotgun (WGS) entry which is preliminary data.</text>
</comment>
<dbReference type="PRINTS" id="PR00376">
    <property type="entry name" value="IL1BCENZYME"/>
</dbReference>
<dbReference type="CDD" id="cd00032">
    <property type="entry name" value="CASc"/>
    <property type="match status" value="1"/>
</dbReference>
<dbReference type="InterPro" id="IPR015917">
    <property type="entry name" value="Pept_C14A"/>
</dbReference>
<dbReference type="SMART" id="SM00115">
    <property type="entry name" value="CASc"/>
    <property type="match status" value="1"/>
</dbReference>
<dbReference type="InterPro" id="IPR001309">
    <property type="entry name" value="Pept_C14_p20"/>
</dbReference>
<dbReference type="PANTHER" id="PTHR10454">
    <property type="entry name" value="CASPASE"/>
    <property type="match status" value="1"/>
</dbReference>
<dbReference type="GO" id="GO:0043525">
    <property type="term" value="P:positive regulation of neuron apoptotic process"/>
    <property type="evidence" value="ECO:0007669"/>
    <property type="project" value="TreeGrafter"/>
</dbReference>
<dbReference type="Gene3D" id="3.40.50.1460">
    <property type="match status" value="1"/>
</dbReference>
<sequence>MQEDYPSSSRFRDNQKYKMNSRRRGVALIINHSKFEVPGLSNRVTTAADGQKLTGCFEKLGFEVRTMMDKKFSKIKKRLHKVSKEDLSQCDCLVIVVLSHGNYGTIFAKDQEYKEEELWKPFTAKNCRTLEGKPKLYFIQTCRGDKYDPGVTLMPVKSSRVFQPDYEVDDNFVASFAALSTKEPQSYLLQLEPHFLVAHASVPDYCAWRSATGAWFIHELCSELSDKPKDHLLSILQRVGCKVAVDYESNTDDPTSNGKKQMPCITHTLDKLVFFD</sequence>
<dbReference type="PROSITE" id="PS50207">
    <property type="entry name" value="CASPASE_P10"/>
    <property type="match status" value="1"/>
</dbReference>
<dbReference type="GO" id="GO:0004197">
    <property type="term" value="F:cysteine-type endopeptidase activity"/>
    <property type="evidence" value="ECO:0007669"/>
    <property type="project" value="InterPro"/>
</dbReference>
<dbReference type="Pfam" id="PF00656">
    <property type="entry name" value="Peptidase_C14"/>
    <property type="match status" value="1"/>
</dbReference>
<dbReference type="EMBL" id="JAPTSV010000006">
    <property type="protein sequence ID" value="KAJ1526701.1"/>
    <property type="molecule type" value="Genomic_DNA"/>
</dbReference>
<dbReference type="AlphaFoldDB" id="A0AAV7XM03"/>
<proteinExistence type="inferred from homology"/>
<dbReference type="SUPFAM" id="SSF52129">
    <property type="entry name" value="Caspase-like"/>
    <property type="match status" value="1"/>
</dbReference>
<dbReference type="InterPro" id="IPR011600">
    <property type="entry name" value="Pept_C14_caspase"/>
</dbReference>
<gene>
    <name evidence="5" type="ORF">ONE63_008281</name>
</gene>
<protein>
    <submittedName>
        <fullName evidence="5">Uncharacterized protein</fullName>
    </submittedName>
</protein>
<dbReference type="Proteomes" id="UP001075354">
    <property type="component" value="Chromosome 6"/>
</dbReference>
<accession>A0AAV7XM03</accession>
<keyword evidence="6" id="KW-1185">Reference proteome</keyword>
<dbReference type="GO" id="GO:0005737">
    <property type="term" value="C:cytoplasm"/>
    <property type="evidence" value="ECO:0007669"/>
    <property type="project" value="TreeGrafter"/>
</dbReference>
<evidence type="ECO:0000313" key="5">
    <source>
        <dbReference type="EMBL" id="KAJ1526701.1"/>
    </source>
</evidence>
<evidence type="ECO:0000259" key="3">
    <source>
        <dbReference type="PROSITE" id="PS50207"/>
    </source>
</evidence>
<dbReference type="InterPro" id="IPR002138">
    <property type="entry name" value="Pept_C14_p10"/>
</dbReference>
<reference evidence="5" key="1">
    <citation type="submission" date="2022-12" db="EMBL/GenBank/DDBJ databases">
        <title>Chromosome-level genome assembly of the bean flower thrips Megalurothrips usitatus.</title>
        <authorList>
            <person name="Ma L."/>
            <person name="Liu Q."/>
            <person name="Li H."/>
            <person name="Cai W."/>
        </authorList>
    </citation>
    <scope>NUCLEOTIDE SEQUENCE</scope>
    <source>
        <strain evidence="5">Cailab_2022a</strain>
    </source>
</reference>
<dbReference type="InterPro" id="IPR029030">
    <property type="entry name" value="Caspase-like_dom_sf"/>
</dbReference>
<feature type="domain" description="Caspase family p20" evidence="4">
    <location>
        <begin position="23"/>
        <end position="146"/>
    </location>
</feature>
<evidence type="ECO:0000256" key="1">
    <source>
        <dbReference type="ARBA" id="ARBA00010134"/>
    </source>
</evidence>
<dbReference type="GO" id="GO:0006915">
    <property type="term" value="P:apoptotic process"/>
    <property type="evidence" value="ECO:0007669"/>
    <property type="project" value="TreeGrafter"/>
</dbReference>
<dbReference type="InterPro" id="IPR002398">
    <property type="entry name" value="Pept_C14"/>
</dbReference>
<feature type="domain" description="Caspase family p10" evidence="3">
    <location>
        <begin position="185"/>
        <end position="276"/>
    </location>
</feature>
<organism evidence="5 6">
    <name type="scientific">Megalurothrips usitatus</name>
    <name type="common">bean blossom thrips</name>
    <dbReference type="NCBI Taxonomy" id="439358"/>
    <lineage>
        <taxon>Eukaryota</taxon>
        <taxon>Metazoa</taxon>
        <taxon>Ecdysozoa</taxon>
        <taxon>Arthropoda</taxon>
        <taxon>Hexapoda</taxon>
        <taxon>Insecta</taxon>
        <taxon>Pterygota</taxon>
        <taxon>Neoptera</taxon>
        <taxon>Paraneoptera</taxon>
        <taxon>Thysanoptera</taxon>
        <taxon>Terebrantia</taxon>
        <taxon>Thripoidea</taxon>
        <taxon>Thripidae</taxon>
        <taxon>Megalurothrips</taxon>
    </lineage>
</organism>
<dbReference type="GO" id="GO:0006508">
    <property type="term" value="P:proteolysis"/>
    <property type="evidence" value="ECO:0007669"/>
    <property type="project" value="InterPro"/>
</dbReference>
<evidence type="ECO:0000259" key="4">
    <source>
        <dbReference type="PROSITE" id="PS50208"/>
    </source>
</evidence>
<comment type="similarity">
    <text evidence="1 2">Belongs to the peptidase C14A family.</text>
</comment>
<dbReference type="PANTHER" id="PTHR10454:SF232">
    <property type="entry name" value="AT03047P-RELATED"/>
    <property type="match status" value="1"/>
</dbReference>
<evidence type="ECO:0000256" key="2">
    <source>
        <dbReference type="RuleBase" id="RU003971"/>
    </source>
</evidence>
<dbReference type="PROSITE" id="PS50208">
    <property type="entry name" value="CASPASE_P20"/>
    <property type="match status" value="1"/>
</dbReference>
<evidence type="ECO:0000313" key="6">
    <source>
        <dbReference type="Proteomes" id="UP001075354"/>
    </source>
</evidence>